<dbReference type="EMBL" id="RCZC01000001">
    <property type="protein sequence ID" value="TPG56350.1"/>
    <property type="molecule type" value="Genomic_DNA"/>
</dbReference>
<organism evidence="1 2">
    <name type="scientific">Sphingomonas glacialis</name>
    <dbReference type="NCBI Taxonomy" id="658225"/>
    <lineage>
        <taxon>Bacteria</taxon>
        <taxon>Pseudomonadati</taxon>
        <taxon>Pseudomonadota</taxon>
        <taxon>Alphaproteobacteria</taxon>
        <taxon>Sphingomonadales</taxon>
        <taxon>Sphingomonadaceae</taxon>
        <taxon>Sphingomonas</taxon>
    </lineage>
</organism>
<evidence type="ECO:0000313" key="1">
    <source>
        <dbReference type="EMBL" id="TPG56350.1"/>
    </source>
</evidence>
<dbReference type="Proteomes" id="UP000319931">
    <property type="component" value="Unassembled WGS sequence"/>
</dbReference>
<dbReference type="AlphaFoldDB" id="A0A502G4E6"/>
<protein>
    <submittedName>
        <fullName evidence="1">Uncharacterized protein</fullName>
    </submittedName>
</protein>
<evidence type="ECO:0000313" key="2">
    <source>
        <dbReference type="Proteomes" id="UP000319931"/>
    </source>
</evidence>
<name>A0A502G4E6_9SPHN</name>
<sequence>MLSQAIEAGPEMSLEEAILAASKTILAATDGRAARRGRLSTLLNNRTPADRETARAEDPGRRRLREAVRVIRAFEIVYRSRLLVVG</sequence>
<proteinExistence type="predicted"/>
<accession>A0A502G4E6</accession>
<gene>
    <name evidence="1" type="ORF">EAH76_01960</name>
</gene>
<reference evidence="1 2" key="1">
    <citation type="journal article" date="2019" name="Environ. Microbiol.">
        <title>Species interactions and distinct microbial communities in high Arctic permafrost affected cryosols are associated with the CH4 and CO2 gas fluxes.</title>
        <authorList>
            <person name="Altshuler I."/>
            <person name="Hamel J."/>
            <person name="Turney S."/>
            <person name="Magnuson E."/>
            <person name="Levesque R."/>
            <person name="Greer C."/>
            <person name="Whyte L.G."/>
        </authorList>
    </citation>
    <scope>NUCLEOTIDE SEQUENCE [LARGE SCALE GENOMIC DNA]</scope>
    <source>
        <strain evidence="1 2">E6.1</strain>
    </source>
</reference>
<keyword evidence="2" id="KW-1185">Reference proteome</keyword>
<comment type="caution">
    <text evidence="1">The sequence shown here is derived from an EMBL/GenBank/DDBJ whole genome shotgun (WGS) entry which is preliminary data.</text>
</comment>